<dbReference type="EMBL" id="WPHG01000006">
    <property type="protein sequence ID" value="MVA99576.1"/>
    <property type="molecule type" value="Genomic_DNA"/>
</dbReference>
<dbReference type="InterPro" id="IPR036412">
    <property type="entry name" value="HAD-like_sf"/>
</dbReference>
<dbReference type="SUPFAM" id="SSF56784">
    <property type="entry name" value="HAD-like"/>
    <property type="match status" value="1"/>
</dbReference>
<dbReference type="PANTHER" id="PTHR19288:SF90">
    <property type="entry name" value="OS08G0542600 PROTEIN"/>
    <property type="match status" value="1"/>
</dbReference>
<dbReference type="RefSeq" id="WP_156714886.1">
    <property type="nucleotide sequence ID" value="NZ_WPHG01000006.1"/>
</dbReference>
<dbReference type="NCBIfam" id="TIGR01460">
    <property type="entry name" value="HAD-SF-IIA"/>
    <property type="match status" value="1"/>
</dbReference>
<dbReference type="Pfam" id="PF13344">
    <property type="entry name" value="Hydrolase_6"/>
    <property type="match status" value="1"/>
</dbReference>
<keyword evidence="1" id="KW-0378">Hydrolase</keyword>
<protein>
    <submittedName>
        <fullName evidence="1">TIGR01459 family HAD-type hydrolase</fullName>
    </submittedName>
</protein>
<dbReference type="GO" id="GO:0016791">
    <property type="term" value="F:phosphatase activity"/>
    <property type="evidence" value="ECO:0007669"/>
    <property type="project" value="TreeGrafter"/>
</dbReference>
<dbReference type="GO" id="GO:0005737">
    <property type="term" value="C:cytoplasm"/>
    <property type="evidence" value="ECO:0007669"/>
    <property type="project" value="TreeGrafter"/>
</dbReference>
<name>A0A844QI33_9HYPH</name>
<dbReference type="CDD" id="cd07525">
    <property type="entry name" value="HAD_like"/>
    <property type="match status" value="1"/>
</dbReference>
<dbReference type="InterPro" id="IPR006357">
    <property type="entry name" value="HAD-SF_hydro_IIA"/>
</dbReference>
<dbReference type="InterPro" id="IPR023214">
    <property type="entry name" value="HAD_sf"/>
</dbReference>
<proteinExistence type="predicted"/>
<accession>A0A844QI33</accession>
<dbReference type="AlphaFoldDB" id="A0A844QI33"/>
<dbReference type="PANTHER" id="PTHR19288">
    <property type="entry name" value="4-NITROPHENYLPHOSPHATASE-RELATED"/>
    <property type="match status" value="1"/>
</dbReference>
<dbReference type="Gene3D" id="3.40.50.1000">
    <property type="entry name" value="HAD superfamily/HAD-like"/>
    <property type="match status" value="2"/>
</dbReference>
<dbReference type="Pfam" id="PF13242">
    <property type="entry name" value="Hydrolase_like"/>
    <property type="match status" value="1"/>
</dbReference>
<dbReference type="Proteomes" id="UP000463224">
    <property type="component" value="Unassembled WGS sequence"/>
</dbReference>
<reference evidence="1 2" key="1">
    <citation type="submission" date="2019-12" db="EMBL/GenBank/DDBJ databases">
        <title>Nitratireductor arenosus sp. nov., Isolated from sea sand, Jeju island, South Korea.</title>
        <authorList>
            <person name="Kim W."/>
        </authorList>
    </citation>
    <scope>NUCLEOTIDE SEQUENCE [LARGE SCALE GENOMIC DNA]</scope>
    <source>
        <strain evidence="1 2">CAU 1489</strain>
    </source>
</reference>
<dbReference type="NCBIfam" id="TIGR01459">
    <property type="entry name" value="HAD-SF-IIA-hyp4"/>
    <property type="match status" value="1"/>
</dbReference>
<dbReference type="InterPro" id="IPR006356">
    <property type="entry name" value="HAD-SF_hydro_IIA_hyp3"/>
</dbReference>
<gene>
    <name evidence="1" type="ORF">GN330_20200</name>
</gene>
<organism evidence="1 2">
    <name type="scientific">Nitratireductor arenosus</name>
    <dbReference type="NCBI Taxonomy" id="2682096"/>
    <lineage>
        <taxon>Bacteria</taxon>
        <taxon>Pseudomonadati</taxon>
        <taxon>Pseudomonadota</taxon>
        <taxon>Alphaproteobacteria</taxon>
        <taxon>Hyphomicrobiales</taxon>
        <taxon>Phyllobacteriaceae</taxon>
        <taxon>Nitratireductor</taxon>
    </lineage>
</organism>
<evidence type="ECO:0000313" key="1">
    <source>
        <dbReference type="EMBL" id="MVA99576.1"/>
    </source>
</evidence>
<sequence length="286" mass="31146">MPNLPITLDRLDDISGRYRVILCDVWGVVHNGIHVFAGAIAALQRARQAGKIVVLVTNAPRPRREVEVQLRALGVPADAYDRLVTSGDATRDLIRSGPRRVFHLGPDRDVSIFEGIDVELVEEPEASTVICTGFVDDETEGPDDYAEMLMRFRARDLPMVCANPDIVVERGDRLIWCAGALARDYGLRGGRTLIAGKPHRPIYELALAEASEIAGSRIDANEALAIGDGILTDIKGAAQNDIDALYISGGIHARDYGEPGRPDPERLAAFLAKHGHDPVAVMPHLR</sequence>
<keyword evidence="2" id="KW-1185">Reference proteome</keyword>
<comment type="caution">
    <text evidence="1">The sequence shown here is derived from an EMBL/GenBank/DDBJ whole genome shotgun (WGS) entry which is preliminary data.</text>
</comment>
<evidence type="ECO:0000313" key="2">
    <source>
        <dbReference type="Proteomes" id="UP000463224"/>
    </source>
</evidence>